<evidence type="ECO:0000259" key="1">
    <source>
        <dbReference type="Pfam" id="PF03724"/>
    </source>
</evidence>
<evidence type="ECO:0000313" key="3">
    <source>
        <dbReference type="Proteomes" id="UP000008840"/>
    </source>
</evidence>
<dbReference type="eggNOG" id="COG3187">
    <property type="taxonomic scope" value="Bacteria"/>
</dbReference>
<accession>B2FHB4</accession>
<dbReference type="EMBL" id="AM743169">
    <property type="protein sequence ID" value="CAQ43757.1"/>
    <property type="molecule type" value="Genomic_DNA"/>
</dbReference>
<dbReference type="Proteomes" id="UP000008840">
    <property type="component" value="Chromosome"/>
</dbReference>
<dbReference type="KEGG" id="sml:Smlt0148"/>
<feature type="domain" description="DUF306" evidence="1">
    <location>
        <begin position="81"/>
        <end position="197"/>
    </location>
</feature>
<dbReference type="Gene3D" id="2.40.128.270">
    <property type="match status" value="1"/>
</dbReference>
<organism evidence="2 3">
    <name type="scientific">Stenotrophomonas maltophilia (strain K279a)</name>
    <dbReference type="NCBI Taxonomy" id="522373"/>
    <lineage>
        <taxon>Bacteria</taxon>
        <taxon>Pseudomonadati</taxon>
        <taxon>Pseudomonadota</taxon>
        <taxon>Gammaproteobacteria</taxon>
        <taxon>Lysobacterales</taxon>
        <taxon>Lysobacteraceae</taxon>
        <taxon>Stenotrophomonas</taxon>
        <taxon>Stenotrophomonas maltophilia group</taxon>
    </lineage>
</organism>
<sequence length="207" mass="22226">MEGRPRGRPSSWSVGPAAGRLPCAALPTHGCCRPAADTTRMHREIGMKHVPVLIIAALLAMSANVAAASTPSTPSTPSTDQLEAHLWQLVRATNAQGKRIDALFVRGRAPYTLRFQSGFMSELNLCNHVSNEYRLQGNLLILRNSVQTTALCVDQRLPTQQKLAGKLMHGEGSAPTLALDDRGALVLRNARGDTAVFEPAALQADGR</sequence>
<evidence type="ECO:0000313" key="2">
    <source>
        <dbReference type="EMBL" id="CAQ43757.1"/>
    </source>
</evidence>
<dbReference type="AlphaFoldDB" id="B2FHB4"/>
<protein>
    <recommendedName>
        <fullName evidence="1">DUF306 domain-containing protein</fullName>
    </recommendedName>
</protein>
<dbReference type="Pfam" id="PF03724">
    <property type="entry name" value="META"/>
    <property type="match status" value="1"/>
</dbReference>
<name>B2FHB4_STRMK</name>
<keyword evidence="3" id="KW-1185">Reference proteome</keyword>
<dbReference type="InterPro" id="IPR038670">
    <property type="entry name" value="HslJ-like_sf"/>
</dbReference>
<dbReference type="EnsemblBacteria" id="CAQ43757">
    <property type="protein sequence ID" value="CAQ43757"/>
    <property type="gene ID" value="Smlt0148"/>
</dbReference>
<gene>
    <name evidence="2" type="ordered locus">Smlt0148</name>
</gene>
<reference evidence="2 3" key="1">
    <citation type="journal article" date="2008" name="Genome Biol.">
        <title>The complete genome, comparative and functional analysis of Stenotrophomonas maltophilia reveals an organism heavily shielded by drug resistance determinants.</title>
        <authorList>
            <person name="Crossman L.C."/>
            <person name="Gould V.C."/>
            <person name="Dow J.M."/>
            <person name="Vernikos G.S."/>
            <person name="Okazaki A."/>
            <person name="Sebaihia M."/>
            <person name="Saunders D."/>
            <person name="Arrowsmith C."/>
            <person name="Carver T."/>
            <person name="Peters N."/>
            <person name="Adlem E."/>
            <person name="Kerhornou A."/>
            <person name="Lord A."/>
            <person name="Murphy L."/>
            <person name="Seeger K."/>
            <person name="Squares R."/>
            <person name="Rutter S."/>
            <person name="Quail M.A."/>
            <person name="Rajandream M.A."/>
            <person name="Harris D."/>
            <person name="Churcher C."/>
            <person name="Bentley S.D."/>
            <person name="Parkhill J."/>
            <person name="Thomson N.R."/>
            <person name="Avison M.B."/>
        </authorList>
    </citation>
    <scope>NUCLEOTIDE SEQUENCE [LARGE SCALE GENOMIC DNA]</scope>
    <source>
        <strain evidence="2 3">K279a</strain>
    </source>
</reference>
<proteinExistence type="predicted"/>
<dbReference type="HOGENOM" id="CLU_114974_0_0_6"/>
<dbReference type="InterPro" id="IPR005184">
    <property type="entry name" value="DUF306_Meta_HslJ"/>
</dbReference>